<comment type="caution">
    <text evidence="3">The sequence shown here is derived from an EMBL/GenBank/DDBJ whole genome shotgun (WGS) entry which is preliminary data.</text>
</comment>
<sequence>MSTPVVQCLEHGNKKILLSQYFFFSNYFYNVKMIGVVWWGWGLLVLGKKRDVGSHPGSWRTDRTCPLMLEAEIRDGLQHADDDLDAHEVRTDEPLSNPSVEVGQLSPIVQGELEISLSKQNLDLHNSTKVPQHK</sequence>
<protein>
    <submittedName>
        <fullName evidence="3">Uncharacterized protein</fullName>
    </submittedName>
</protein>
<evidence type="ECO:0000313" key="4">
    <source>
        <dbReference type="Proteomes" id="UP000229600"/>
    </source>
</evidence>
<feature type="region of interest" description="Disordered" evidence="1">
    <location>
        <begin position="82"/>
        <end position="103"/>
    </location>
</feature>
<name>A0A2H0N564_9BACT</name>
<evidence type="ECO:0000313" key="3">
    <source>
        <dbReference type="EMBL" id="PIR04049.1"/>
    </source>
</evidence>
<keyword evidence="2" id="KW-1133">Transmembrane helix</keyword>
<accession>A0A2H0N564</accession>
<reference evidence="3 4" key="1">
    <citation type="submission" date="2017-09" db="EMBL/GenBank/DDBJ databases">
        <title>Depth-based differentiation of microbial function through sediment-hosted aquifers and enrichment of novel symbionts in the deep terrestrial subsurface.</title>
        <authorList>
            <person name="Probst A.J."/>
            <person name="Ladd B."/>
            <person name="Jarett J.K."/>
            <person name="Geller-Mcgrath D.E."/>
            <person name="Sieber C.M."/>
            <person name="Emerson J.B."/>
            <person name="Anantharaman K."/>
            <person name="Thomas B.C."/>
            <person name="Malmstrom R."/>
            <person name="Stieglmeier M."/>
            <person name="Klingl A."/>
            <person name="Woyke T."/>
            <person name="Ryan C.M."/>
            <person name="Banfield J.F."/>
        </authorList>
    </citation>
    <scope>NUCLEOTIDE SEQUENCE [LARGE SCALE GENOMIC DNA]</scope>
    <source>
        <strain evidence="3">CG11_big_fil_rev_8_21_14_0_20_39_34</strain>
    </source>
</reference>
<keyword evidence="2" id="KW-0812">Transmembrane</keyword>
<gene>
    <name evidence="3" type="ORF">COV59_02585</name>
</gene>
<feature type="compositionally biased region" description="Basic and acidic residues" evidence="1">
    <location>
        <begin position="82"/>
        <end position="93"/>
    </location>
</feature>
<dbReference type="Proteomes" id="UP000229600">
    <property type="component" value="Unassembled WGS sequence"/>
</dbReference>
<evidence type="ECO:0000256" key="2">
    <source>
        <dbReference type="SAM" id="Phobius"/>
    </source>
</evidence>
<feature type="transmembrane region" description="Helical" evidence="2">
    <location>
        <begin position="27"/>
        <end position="46"/>
    </location>
</feature>
<dbReference type="EMBL" id="PCWN01000007">
    <property type="protein sequence ID" value="PIR04049.1"/>
    <property type="molecule type" value="Genomic_DNA"/>
</dbReference>
<organism evidence="3 4">
    <name type="scientific">Candidatus Magasanikbacteria bacterium CG11_big_fil_rev_8_21_14_0_20_39_34</name>
    <dbReference type="NCBI Taxonomy" id="1974653"/>
    <lineage>
        <taxon>Bacteria</taxon>
        <taxon>Candidatus Magasanikiibacteriota</taxon>
    </lineage>
</organism>
<dbReference type="AlphaFoldDB" id="A0A2H0N564"/>
<proteinExistence type="predicted"/>
<evidence type="ECO:0000256" key="1">
    <source>
        <dbReference type="SAM" id="MobiDB-lite"/>
    </source>
</evidence>
<keyword evidence="2" id="KW-0472">Membrane</keyword>